<protein>
    <submittedName>
        <fullName evidence="1">Uncharacterized protein</fullName>
    </submittedName>
</protein>
<reference evidence="1 2" key="2">
    <citation type="journal article" date="2023" name="Plant Pathol.">
        <title>Dismantling and reorganizing Pseudomonas marginalis sensu#lato.</title>
        <authorList>
            <person name="Sawada H."/>
            <person name="Fujikawa T."/>
            <person name="Satou M."/>
        </authorList>
    </citation>
    <scope>NUCLEOTIDE SEQUENCE [LARGE SCALE GENOMIC DNA]</scope>
    <source>
        <strain evidence="1 2">MAFF 212408</strain>
    </source>
</reference>
<proteinExistence type="predicted"/>
<name>A0A5N7KJX8_9PSED</name>
<dbReference type="EMBL" id="VUAZ01000055">
    <property type="protein sequence ID" value="MPR02506.1"/>
    <property type="molecule type" value="Genomic_DNA"/>
</dbReference>
<sequence length="128" mass="14660">MSTSINEDITMLYTPTLNDVCRMLKQLDDIPRPYGDNEGYPVNSDAVYYSLYPEHQEFVNNLLEILYSYTRLPAGQEVNVRSVNYLTGRGYPTYLGVDQYDAYRLVGSVTTENWLIDISDASSHKVED</sequence>
<evidence type="ECO:0000313" key="2">
    <source>
        <dbReference type="Proteomes" id="UP000326112"/>
    </source>
</evidence>
<gene>
    <name evidence="1" type="ORF">F0169_10750</name>
</gene>
<accession>A0A5N7KJX8</accession>
<keyword evidence="2" id="KW-1185">Reference proteome</keyword>
<evidence type="ECO:0000313" key="1">
    <source>
        <dbReference type="EMBL" id="MPR02506.1"/>
    </source>
</evidence>
<reference evidence="1 2" key="1">
    <citation type="journal article" date="2020" name="Int. J. Syst. Evol. Microbiol.">
        <title>Pseudomonas kitaguniensis sp. nov., a pathogen causing bacterial rot of Welsh onion in Japan.</title>
        <authorList>
            <person name="Sawada H."/>
            <person name="Fujikawa T."/>
            <person name="Nishiwaki Y."/>
            <person name="Horita H."/>
        </authorList>
    </citation>
    <scope>NUCLEOTIDE SEQUENCE [LARGE SCALE GENOMIC DNA]</scope>
    <source>
        <strain evidence="1 2">MAFF 212408</strain>
    </source>
</reference>
<dbReference type="RefSeq" id="WP_152746502.1">
    <property type="nucleotide sequence ID" value="NZ_VUAZ01000055.1"/>
</dbReference>
<organism evidence="1 2">
    <name type="scientific">Pseudomonas kitaguniensis</name>
    <dbReference type="NCBI Taxonomy" id="2607908"/>
    <lineage>
        <taxon>Bacteria</taxon>
        <taxon>Pseudomonadati</taxon>
        <taxon>Pseudomonadota</taxon>
        <taxon>Gammaproteobacteria</taxon>
        <taxon>Pseudomonadales</taxon>
        <taxon>Pseudomonadaceae</taxon>
        <taxon>Pseudomonas</taxon>
    </lineage>
</organism>
<dbReference type="Proteomes" id="UP000326112">
    <property type="component" value="Unassembled WGS sequence"/>
</dbReference>
<comment type="caution">
    <text evidence="1">The sequence shown here is derived from an EMBL/GenBank/DDBJ whole genome shotgun (WGS) entry which is preliminary data.</text>
</comment>